<feature type="region of interest" description="Disordered" evidence="18">
    <location>
        <begin position="1341"/>
        <end position="1378"/>
    </location>
</feature>
<keyword evidence="7 17" id="KW-0227">DNA damage</keyword>
<feature type="region of interest" description="Disordered" evidence="18">
    <location>
        <begin position="18"/>
        <end position="107"/>
    </location>
</feature>
<feature type="region of interest" description="Disordered" evidence="18">
    <location>
        <begin position="335"/>
        <end position="372"/>
    </location>
</feature>
<protein>
    <recommendedName>
        <fullName evidence="14">Structure-specific endonuclease subunit SLX4</fullName>
    </recommendedName>
    <alternativeName>
        <fullName evidence="16">BTB/POZ domain-containing protein 12</fullName>
    </alternativeName>
</protein>
<dbReference type="GO" id="GO:0000712">
    <property type="term" value="P:resolution of meiotic recombination intermediates"/>
    <property type="evidence" value="ECO:0007669"/>
    <property type="project" value="TreeGrafter"/>
</dbReference>
<feature type="region of interest" description="Disordered" evidence="18">
    <location>
        <begin position="1162"/>
        <end position="1220"/>
    </location>
</feature>
<evidence type="ECO:0000256" key="12">
    <source>
        <dbReference type="ARBA" id="ARBA00023204"/>
    </source>
</evidence>
<sequence>MDEQDNDFKELWANLLGRAKKKAGDTEAAKRAQNRSKSTAARSKLRRGKAAAKSQNHHHLRAVKETNLPQDLGPKEQTLVHKEDGDAAACSSGETAQGDGKRNPFPASQLSTVASECSQRTLTVNTLSSCSQTTLSFHPATQPGTCSSPTSKIPPLAGSKMRVAELVVERMQQFKRVAPEQLKHSTDDSLPKSVASGDFPDESQEQNPPENDTCHLPSMEHDGALALALQQETKEEALASLEDAGLFFCQICQKDLSAMNTTRREQHVNRCLDEMEEAQMSSSSKPLVPECPICGKQFQTPQSRVSHLKRCAVEMDVPPKLLLQAVQLQVSSLGDAPLQCPSNQPSGSKRKGSSKEDSKKMQKRAKLETKDEDLLVAMAMSRSLLEQEKQEQAKSVTNVKPVAALPIKWKPGSEKKRRKRGPTAPPPLLLQDPEKARKRIQERVAMLLAEEVEFPPTPQLPTSRILEDESGKATWLLPLSKTRECFLWNISALTGPYDPESFYTAGLTPPIVPWKPVQNHKPENLLPSVGSDQPKVSQQIQPDLSSHEPACTEVGGQTSDESKSGPEGDGQFLPHSQKDVQTLQDLVELAREGLTLTQWNLDVAHVQAAEQPGKELTSSDTPHSGFVPSSKEKSLLTSSCKRSSLRLLAEDFSAMVNNPHLSDVQFQVDCGEVLYAHMFVLYARCPQAIQVVHSQGFLVEEDGNAQTRRVLLSDVTGEAVCAFLRYLYAADADIPAGVLPQVGALAARFGVRELMAKCENNTGASQVSSGVDSEDDLISVRDDKECEDRAENFQDLLKSVWVGEDEEEVAMLNPECQKEDDNRVGEQELEEIYEFAATQRKMVQGETEVSEGTDCSICSDTEAAQGTNQQTEEEEVKRYESASTSNSFKDLRDDNNVERSKCDSSAQEEKMQNINRCKSVTDPQTTFVPHHSEPQKWDVASHDATANEGEAVRRCEGVKDSESSQVSRDKADHCEKQFPSFHGDTNINESYERLFSATQGDYCEPSPMKEVIKESGKAPSEKHADVNDSLLYSKSQKDLSPRRNSFYGSPPPKPYVPLFPAVGSSPASPKSERKFATEHVSTPKQNKQEKSFPSDEIHFQKANELDTASRNENTISPAELPHIDLNKRTCCHDPVLSSLVIRTQDAAAQGNKEGDVIVLSSDDEMELQEDKKSPESGSALKKMEMPGQLKCTNVEQGPETPKPEHNSSVTETEQRSTQVSCGITDTVHISNDVKMSTELPLSRQTDACTESKRSPNLSPEKRLGHEMSSGTDSSWLVPDTPVLSKSRSFSTQTQVTSINSLKSPGSKLSTKNLAAGNSNHEMTGNLIKVCETTLSDKHLPMENSVSERSPSSSPAAGSFSKNSPPVSPGDPVLLSPGHTNIKSKCAKISFSSKPVPLSHEQSVEDKTNISVVEVEDSEKEISLPSLNSSVLLCDEPPVPVDDCWYVEYLSPVRGNSQDSNQVSRAKTSTASSARPGSWHDQWESPVHVQEIKGSTPLRGSPVGRRTTLLCLEKSPIEPCSSAGSRPSYLNSKIWDDWNGEEEEDEFPEMLPLSQRLSAAARACQTDPVKTPEPSCQENDRPPSTPMTPMPAYSIMETPQLKKELSRFGVRALPKRQMVLKLKEIFQYTHQDVDSDFEDEIPYSQPPLQKSPAKRSRQSKADRTAGGKRASASRAVGKRKQVATASSALPVGRADDDRVGSCETGCAAPKEGTKTTHHPEGAKEQKRSSVSPERWSLAADGEEPMLSASQESAVSSVDGSDVSFGSQSSFVNGFEACAFASEEEEEELPASQAAAREEDKLEAVRCYIRSNTALYHKILFYEPIELADLHTELKQNGIKISKAKLLDFLDAHCITFTTAGARKEKEQKRKGNKKQRRRY</sequence>
<evidence type="ECO:0000256" key="4">
    <source>
        <dbReference type="ARBA" id="ARBA00022553"/>
    </source>
</evidence>
<evidence type="ECO:0000256" key="13">
    <source>
        <dbReference type="ARBA" id="ARBA00023242"/>
    </source>
</evidence>
<evidence type="ECO:0000256" key="8">
    <source>
        <dbReference type="ARBA" id="ARBA00022771"/>
    </source>
</evidence>
<feature type="region of interest" description="Disordered" evidence="18">
    <location>
        <begin position="407"/>
        <end position="430"/>
    </location>
</feature>
<dbReference type="SUPFAM" id="SSF54695">
    <property type="entry name" value="POZ domain"/>
    <property type="match status" value="1"/>
</dbReference>
<evidence type="ECO:0000256" key="15">
    <source>
        <dbReference type="ARBA" id="ARBA00064578"/>
    </source>
</evidence>
<feature type="region of interest" description="Disordered" evidence="18">
    <location>
        <begin position="999"/>
        <end position="1094"/>
    </location>
</feature>
<evidence type="ECO:0000256" key="2">
    <source>
        <dbReference type="ARBA" id="ARBA00006661"/>
    </source>
</evidence>
<dbReference type="PROSITE" id="PS51908">
    <property type="entry name" value="ZF_UBZ4"/>
    <property type="match status" value="1"/>
</dbReference>
<organism evidence="21 22">
    <name type="scientific">Mycteria americana</name>
    <name type="common">Wood stork</name>
    <dbReference type="NCBI Taxonomy" id="33587"/>
    <lineage>
        <taxon>Eukaryota</taxon>
        <taxon>Metazoa</taxon>
        <taxon>Chordata</taxon>
        <taxon>Craniata</taxon>
        <taxon>Vertebrata</taxon>
        <taxon>Euteleostomi</taxon>
        <taxon>Archelosauria</taxon>
        <taxon>Archosauria</taxon>
        <taxon>Dinosauria</taxon>
        <taxon>Saurischia</taxon>
        <taxon>Theropoda</taxon>
        <taxon>Coelurosauria</taxon>
        <taxon>Aves</taxon>
        <taxon>Neognathae</taxon>
        <taxon>Neoaves</taxon>
        <taxon>Aequornithes</taxon>
        <taxon>Ciconiiformes</taxon>
        <taxon>Ciconiidae</taxon>
        <taxon>Mycteria</taxon>
    </lineage>
</organism>
<feature type="compositionally biased region" description="Basic and acidic residues" evidence="18">
    <location>
        <begin position="950"/>
        <end position="976"/>
    </location>
</feature>
<evidence type="ECO:0000256" key="3">
    <source>
        <dbReference type="ARBA" id="ARBA00022499"/>
    </source>
</evidence>
<dbReference type="Proteomes" id="UP001333110">
    <property type="component" value="Unassembled WGS sequence"/>
</dbReference>
<evidence type="ECO:0000256" key="10">
    <source>
        <dbReference type="ARBA" id="ARBA00022843"/>
    </source>
</evidence>
<dbReference type="InterPro" id="IPR018574">
    <property type="entry name" value="Structure-sp_endonuc_su_Slx4"/>
</dbReference>
<keyword evidence="4" id="KW-0597">Phosphoprotein</keyword>
<feature type="compositionally biased region" description="Polar residues" evidence="18">
    <location>
        <begin position="530"/>
        <end position="544"/>
    </location>
</feature>
<dbReference type="PANTHER" id="PTHR21541">
    <property type="entry name" value="BTB POZ DOMAIN CONTAINING 12"/>
    <property type="match status" value="1"/>
</dbReference>
<feature type="compositionally biased region" description="Polar residues" evidence="18">
    <location>
        <begin position="912"/>
        <end position="927"/>
    </location>
</feature>
<keyword evidence="3" id="KW-1017">Isopeptide bond</keyword>
<feature type="region of interest" description="Disordered" evidence="18">
    <location>
        <begin position="862"/>
        <end position="986"/>
    </location>
</feature>
<keyword evidence="9" id="KW-0862">Zinc</keyword>
<feature type="compositionally biased region" description="Basic and acidic residues" evidence="18">
    <location>
        <begin position="1710"/>
        <end position="1726"/>
    </location>
</feature>
<keyword evidence="8 17" id="KW-0863">Zinc-finger</keyword>
<evidence type="ECO:0000256" key="5">
    <source>
        <dbReference type="ARBA" id="ARBA00022723"/>
    </source>
</evidence>
<feature type="compositionally biased region" description="Basic and acidic residues" evidence="18">
    <location>
        <begin position="1010"/>
        <end position="1026"/>
    </location>
</feature>
<feature type="region of interest" description="Disordered" evidence="18">
    <location>
        <begin position="1636"/>
        <end position="1759"/>
    </location>
</feature>
<evidence type="ECO:0000256" key="17">
    <source>
        <dbReference type="PROSITE-ProRule" id="PRU01256"/>
    </source>
</evidence>
<reference evidence="21 22" key="1">
    <citation type="journal article" date="2023" name="J. Hered.">
        <title>Chromosome-level genome of the wood stork (Mycteria americana) provides insight into avian chromosome evolution.</title>
        <authorList>
            <person name="Flamio R. Jr."/>
            <person name="Ramstad K.M."/>
        </authorList>
    </citation>
    <scope>NUCLEOTIDE SEQUENCE [LARGE SCALE GENOMIC DNA]</scope>
    <source>
        <strain evidence="21">JAX WOST 10</strain>
    </source>
</reference>
<feature type="region of interest" description="Disordered" evidence="18">
    <location>
        <begin position="522"/>
        <end position="574"/>
    </location>
</feature>
<evidence type="ECO:0000259" key="20">
    <source>
        <dbReference type="PROSITE" id="PS51908"/>
    </source>
</evidence>
<dbReference type="InterPro" id="IPR011333">
    <property type="entry name" value="SKP1/BTB/POZ_sf"/>
</dbReference>
<feature type="domain" description="BTB" evidence="19">
    <location>
        <begin position="662"/>
        <end position="736"/>
    </location>
</feature>
<feature type="region of interest" description="Disordered" evidence="18">
    <location>
        <begin position="1242"/>
        <end position="1277"/>
    </location>
</feature>
<dbReference type="SMART" id="SM00225">
    <property type="entry name" value="BTB"/>
    <property type="match status" value="1"/>
</dbReference>
<evidence type="ECO:0000256" key="16">
    <source>
        <dbReference type="ARBA" id="ARBA00076095"/>
    </source>
</evidence>
<feature type="compositionally biased region" description="Basic and acidic residues" evidence="18">
    <location>
        <begin position="930"/>
        <end position="941"/>
    </location>
</feature>
<dbReference type="GO" id="GO:0006281">
    <property type="term" value="P:DNA repair"/>
    <property type="evidence" value="ECO:0007669"/>
    <property type="project" value="UniProtKB-KW"/>
</dbReference>
<accession>A0AAN7MUL3</accession>
<dbReference type="GO" id="GO:0032206">
    <property type="term" value="P:positive regulation of telomere maintenance"/>
    <property type="evidence" value="ECO:0007669"/>
    <property type="project" value="UniProtKB-ARBA"/>
</dbReference>
<comment type="caution">
    <text evidence="21">The sequence shown here is derived from an EMBL/GenBank/DDBJ whole genome shotgun (WGS) entry which is preliminary data.</text>
</comment>
<feature type="compositionally biased region" description="Basic residues" evidence="18">
    <location>
        <begin position="43"/>
        <end position="61"/>
    </location>
</feature>
<dbReference type="CDD" id="cd22999">
    <property type="entry name" value="SAP_SLX4"/>
    <property type="match status" value="1"/>
</dbReference>
<feature type="compositionally biased region" description="Low complexity" evidence="18">
    <location>
        <begin position="1344"/>
        <end position="1363"/>
    </location>
</feature>
<feature type="compositionally biased region" description="Basic and acidic residues" evidence="18">
    <location>
        <begin position="1249"/>
        <end position="1265"/>
    </location>
</feature>
<dbReference type="GO" id="GO:0008270">
    <property type="term" value="F:zinc ion binding"/>
    <property type="evidence" value="ECO:0007669"/>
    <property type="project" value="UniProtKB-KW"/>
</dbReference>
<comment type="subcellular location">
    <subcellularLocation>
        <location evidence="1">Nucleus</location>
    </subcellularLocation>
</comment>
<dbReference type="InterPro" id="IPR000210">
    <property type="entry name" value="BTB/POZ_dom"/>
</dbReference>
<evidence type="ECO:0000256" key="7">
    <source>
        <dbReference type="ARBA" id="ARBA00022763"/>
    </source>
</evidence>
<dbReference type="GO" id="GO:0090656">
    <property type="term" value="P:t-circle formation"/>
    <property type="evidence" value="ECO:0007669"/>
    <property type="project" value="UniProtKB-ARBA"/>
</dbReference>
<feature type="compositionally biased region" description="Polar residues" evidence="18">
    <location>
        <begin position="1206"/>
        <end position="1220"/>
    </location>
</feature>
<keyword evidence="6" id="KW-0677">Repeat</keyword>
<feature type="compositionally biased region" description="Low complexity" evidence="18">
    <location>
        <begin position="1463"/>
        <end position="1474"/>
    </location>
</feature>
<keyword evidence="13" id="KW-0539">Nucleus</keyword>
<keyword evidence="12 17" id="KW-0234">DNA repair</keyword>
<feature type="domain" description="UBZ4-type" evidence="20">
    <location>
        <begin position="246"/>
        <end position="276"/>
    </location>
</feature>
<dbReference type="InterPro" id="IPR006642">
    <property type="entry name" value="Rad18_UBZ4"/>
</dbReference>
<comment type="similarity">
    <text evidence="2">Belongs to the SLX4 family.</text>
</comment>
<keyword evidence="22" id="KW-1185">Reference proteome</keyword>
<feature type="region of interest" description="Disordered" evidence="18">
    <location>
        <begin position="177"/>
        <end position="218"/>
    </location>
</feature>
<keyword evidence="5" id="KW-0479">Metal-binding</keyword>
<evidence type="ECO:0000313" key="21">
    <source>
        <dbReference type="EMBL" id="KAK4813777.1"/>
    </source>
</evidence>
<evidence type="ECO:0000256" key="18">
    <source>
        <dbReference type="SAM" id="MobiDB-lite"/>
    </source>
</evidence>
<evidence type="ECO:0000256" key="1">
    <source>
        <dbReference type="ARBA" id="ARBA00004123"/>
    </source>
</evidence>
<evidence type="ECO:0000313" key="22">
    <source>
        <dbReference type="Proteomes" id="UP001333110"/>
    </source>
</evidence>
<keyword evidence="11" id="KW-0233">DNA recombination</keyword>
<evidence type="ECO:0000256" key="9">
    <source>
        <dbReference type="ARBA" id="ARBA00022833"/>
    </source>
</evidence>
<proteinExistence type="inferred from homology"/>
<gene>
    <name evidence="21" type="ORF">QYF61_025257</name>
</gene>
<dbReference type="Gene3D" id="3.30.710.10">
    <property type="entry name" value="Potassium Channel Kv1.1, Chain A"/>
    <property type="match status" value="1"/>
</dbReference>
<dbReference type="PANTHER" id="PTHR21541:SF3">
    <property type="entry name" value="STRUCTURE-SPECIFIC ENDONUCLEASE SUBUNIT SLX4"/>
    <property type="match status" value="1"/>
</dbReference>
<evidence type="ECO:0000256" key="14">
    <source>
        <dbReference type="ARBA" id="ARBA00029496"/>
    </source>
</evidence>
<name>A0AAN7MUL3_MYCAM</name>
<dbReference type="EMBL" id="JAUNZN010000012">
    <property type="protein sequence ID" value="KAK4813777.1"/>
    <property type="molecule type" value="Genomic_DNA"/>
</dbReference>
<dbReference type="Pfam" id="PF09494">
    <property type="entry name" value="Slx4"/>
    <property type="match status" value="1"/>
</dbReference>
<feature type="compositionally biased region" description="Basic and acidic residues" evidence="18">
    <location>
        <begin position="889"/>
        <end position="911"/>
    </location>
</feature>
<evidence type="ECO:0000256" key="6">
    <source>
        <dbReference type="ARBA" id="ARBA00022737"/>
    </source>
</evidence>
<feature type="region of interest" description="Disordered" evidence="18">
    <location>
        <begin position="1565"/>
        <end position="1586"/>
    </location>
</feature>
<feature type="region of interest" description="Disordered" evidence="18">
    <location>
        <begin position="1455"/>
        <end position="1485"/>
    </location>
</feature>
<comment type="subunit">
    <text evidence="15">Forms a heterodimer with SLX1A/GIYD1. Interacts with ERCC4/XPF; catalytic subunit of the ERCC4-ERCC1 endonuclease. Interacts with MUS81; catalytic subunit of the MUS81-EME1 endonuclease. Interacts with MSH2; component of the MSH2-MSH3 mismatch repair complex. Interacts with TERF2-TERF2IP. Interacts with PLK1 and SLX4IP.</text>
</comment>
<evidence type="ECO:0000256" key="11">
    <source>
        <dbReference type="ARBA" id="ARBA00023172"/>
    </source>
</evidence>
<dbReference type="GO" id="GO:0033557">
    <property type="term" value="C:Slx1-Slx4 complex"/>
    <property type="evidence" value="ECO:0007669"/>
    <property type="project" value="InterPro"/>
</dbReference>
<dbReference type="PROSITE" id="PS50097">
    <property type="entry name" value="BTB"/>
    <property type="match status" value="1"/>
</dbReference>
<dbReference type="FunFam" id="3.30.710.10:FF:000116">
    <property type="entry name" value="SLX4 structure-specific endonuclease subunit"/>
    <property type="match status" value="1"/>
</dbReference>
<dbReference type="CDD" id="cd18288">
    <property type="entry name" value="BTB_POZ_BTBD12_SLX4"/>
    <property type="match status" value="1"/>
</dbReference>
<feature type="compositionally biased region" description="Basic and acidic residues" evidence="18">
    <location>
        <begin position="177"/>
        <end position="190"/>
    </location>
</feature>
<evidence type="ECO:0000259" key="19">
    <source>
        <dbReference type="PROSITE" id="PS50097"/>
    </source>
</evidence>
<dbReference type="GO" id="GO:0006260">
    <property type="term" value="P:DNA replication"/>
    <property type="evidence" value="ECO:0007669"/>
    <property type="project" value="InterPro"/>
</dbReference>
<keyword evidence="10" id="KW-0832">Ubl conjugation</keyword>
<dbReference type="Pfam" id="PF00651">
    <property type="entry name" value="BTB"/>
    <property type="match status" value="1"/>
</dbReference>
<feature type="compositionally biased region" description="Basic and acidic residues" evidence="18">
    <location>
        <begin position="353"/>
        <end position="372"/>
    </location>
</feature>
<dbReference type="GO" id="GO:0003677">
    <property type="term" value="F:DNA binding"/>
    <property type="evidence" value="ECO:0007669"/>
    <property type="project" value="InterPro"/>
</dbReference>